<feature type="non-terminal residue" evidence="2">
    <location>
        <position position="1"/>
    </location>
</feature>
<feature type="region of interest" description="Disordered" evidence="1">
    <location>
        <begin position="1"/>
        <end position="20"/>
    </location>
</feature>
<evidence type="ECO:0000256" key="1">
    <source>
        <dbReference type="SAM" id="MobiDB-lite"/>
    </source>
</evidence>
<reference evidence="2" key="1">
    <citation type="submission" date="2014-05" db="EMBL/GenBank/DDBJ databases">
        <authorList>
            <person name="Chronopoulou M."/>
        </authorList>
    </citation>
    <scope>NUCLEOTIDE SEQUENCE</scope>
    <source>
        <tissue evidence="2">Whole organism</tissue>
    </source>
</reference>
<sequence length="60" mass="6757">DKVSHRNVPPKGQSKLPSLTSLDDLSSHLVQRKYPFSSTSSFILFKTPQHTSPNKLLTTY</sequence>
<dbReference type="AlphaFoldDB" id="A0A0K2TRU6"/>
<organism evidence="2">
    <name type="scientific">Lepeophtheirus salmonis</name>
    <name type="common">Salmon louse</name>
    <name type="synonym">Caligus salmonis</name>
    <dbReference type="NCBI Taxonomy" id="72036"/>
    <lineage>
        <taxon>Eukaryota</taxon>
        <taxon>Metazoa</taxon>
        <taxon>Ecdysozoa</taxon>
        <taxon>Arthropoda</taxon>
        <taxon>Crustacea</taxon>
        <taxon>Multicrustacea</taxon>
        <taxon>Hexanauplia</taxon>
        <taxon>Copepoda</taxon>
        <taxon>Siphonostomatoida</taxon>
        <taxon>Caligidae</taxon>
        <taxon>Lepeophtheirus</taxon>
    </lineage>
</organism>
<name>A0A0K2TRU6_LEPSM</name>
<protein>
    <submittedName>
        <fullName evidence="2">Uncharacterized protein</fullName>
    </submittedName>
</protein>
<accession>A0A0K2TRU6</accession>
<evidence type="ECO:0000313" key="2">
    <source>
        <dbReference type="EMBL" id="CDW28748.1"/>
    </source>
</evidence>
<dbReference type="EMBL" id="HACA01011387">
    <property type="protein sequence ID" value="CDW28748.1"/>
    <property type="molecule type" value="Transcribed_RNA"/>
</dbReference>
<proteinExistence type="predicted"/>